<gene>
    <name evidence="3" type="primary">nuoC</name>
    <name evidence="7" type="ORF">NVS47_12075</name>
</gene>
<sequence length="148" mass="16777">MNNIKDMAEGLITKFGTKVGLSEDEKSLVVAAEDIIDVLQEIKENTDYTFLEDVTAVDYPECFTAVYHLLSLQDGQILRVKANLDKENPQIESAVSVWNSANVMERETYDLMGIIFTDHPDLKRVLCPDDFEGHPLRKDFKVEAAPRQ</sequence>
<comment type="subcellular location">
    <subcellularLocation>
        <location evidence="3">Cell membrane</location>
        <topology evidence="3">Peripheral membrane protein</topology>
        <orientation evidence="3">Cytoplasmic side</orientation>
    </subcellularLocation>
</comment>
<dbReference type="NCBIfam" id="TIGR01961">
    <property type="entry name" value="NuoC_fam"/>
    <property type="match status" value="1"/>
</dbReference>
<dbReference type="Pfam" id="PF00329">
    <property type="entry name" value="Complex1_30kDa"/>
    <property type="match status" value="1"/>
</dbReference>
<dbReference type="InterPro" id="IPR037232">
    <property type="entry name" value="NADH_quin_OxRdtase_su_C/D-like"/>
</dbReference>
<dbReference type="InterPro" id="IPR020396">
    <property type="entry name" value="NADH_UbQ_OxRdtase_CS"/>
</dbReference>
<dbReference type="Gene3D" id="3.30.460.80">
    <property type="entry name" value="NADH:ubiquinone oxidoreductase, 30kDa subunit"/>
    <property type="match status" value="1"/>
</dbReference>
<keyword evidence="3 4" id="KW-0520">NAD</keyword>
<dbReference type="EC" id="7.1.1.-" evidence="3"/>
<comment type="subunit">
    <text evidence="3">NDH-1 is composed of 14 different subunits. Subunits NuoB, C, D, E, F, and G constitute the peripheral sector of the complex.</text>
</comment>
<feature type="domain" description="NADH:ubiquinone oxidoreductase 30kDa subunit" evidence="6">
    <location>
        <begin position="29"/>
        <end position="144"/>
    </location>
</feature>
<name>A0ABT1Y5U0_9FIRM</name>
<dbReference type="PANTHER" id="PTHR10884">
    <property type="entry name" value="NADH DEHYDROGENASE UBIQUINONE IRON-SULFUR PROTEIN 3"/>
    <property type="match status" value="1"/>
</dbReference>
<keyword evidence="3" id="KW-0472">Membrane</keyword>
<keyword evidence="3 5" id="KW-0874">Quinone</keyword>
<organism evidence="7 8">
    <name type="scientific">Dehalobacterium formicoaceticum</name>
    <dbReference type="NCBI Taxonomy" id="51515"/>
    <lineage>
        <taxon>Bacteria</taxon>
        <taxon>Bacillati</taxon>
        <taxon>Bacillota</taxon>
        <taxon>Clostridia</taxon>
        <taxon>Eubacteriales</taxon>
        <taxon>Peptococcaceae</taxon>
        <taxon>Dehalobacterium</taxon>
    </lineage>
</organism>
<dbReference type="InterPro" id="IPR010218">
    <property type="entry name" value="NADH_DH_suC"/>
</dbReference>
<keyword evidence="8" id="KW-1185">Reference proteome</keyword>
<comment type="function">
    <text evidence="3">NDH-1 shuttles electrons from NADH, via FMN and iron-sulfur (Fe-S) centers, to quinones in the respiratory chain. The immediate electron acceptor for the enzyme in this species is believed to be a menaquinone. Couples the redox reaction to proton translocation (for every two electrons transferred, four hydrogen ions are translocated across the cytoplasmic membrane), and thus conserves the redox energy in a proton gradient.</text>
</comment>
<evidence type="ECO:0000259" key="6">
    <source>
        <dbReference type="Pfam" id="PF00329"/>
    </source>
</evidence>
<dbReference type="EMBL" id="JANPWE010000006">
    <property type="protein sequence ID" value="MCR6546239.1"/>
    <property type="molecule type" value="Genomic_DNA"/>
</dbReference>
<accession>A0ABT1Y5U0</accession>
<dbReference type="PANTHER" id="PTHR10884:SF14">
    <property type="entry name" value="NADH DEHYDROGENASE [UBIQUINONE] IRON-SULFUR PROTEIN 3, MITOCHONDRIAL"/>
    <property type="match status" value="1"/>
</dbReference>
<comment type="caution">
    <text evidence="7">The sequence shown here is derived from an EMBL/GenBank/DDBJ whole genome shotgun (WGS) entry which is preliminary data.</text>
</comment>
<evidence type="ECO:0000256" key="4">
    <source>
        <dbReference type="RuleBase" id="RU003456"/>
    </source>
</evidence>
<evidence type="ECO:0000256" key="1">
    <source>
        <dbReference type="ARBA" id="ARBA00007569"/>
    </source>
</evidence>
<keyword evidence="3 4" id="KW-1278">Translocase</keyword>
<dbReference type="SUPFAM" id="SSF143243">
    <property type="entry name" value="Nqo5-like"/>
    <property type="match status" value="1"/>
</dbReference>
<keyword evidence="2 3" id="KW-0813">Transport</keyword>
<comment type="similarity">
    <text evidence="1 3 4">Belongs to the complex I 30 kDa subunit family.</text>
</comment>
<reference evidence="7 8" key="1">
    <citation type="submission" date="2022-08" db="EMBL/GenBank/DDBJ databases">
        <title>Proteogenomics of the novel Dehalobacterium formicoaceticum strain EZ94 highlights a key role of methyltransferases during anaerobic dichloromethane degradation.</title>
        <authorList>
            <person name="Wasmund K."/>
        </authorList>
    </citation>
    <scope>NUCLEOTIDE SEQUENCE [LARGE SCALE GENOMIC DNA]</scope>
    <source>
        <strain evidence="7 8">EZ94</strain>
    </source>
</reference>
<evidence type="ECO:0000313" key="8">
    <source>
        <dbReference type="Proteomes" id="UP001524944"/>
    </source>
</evidence>
<dbReference type="RefSeq" id="WP_257913752.1">
    <property type="nucleotide sequence ID" value="NZ_JANPWE010000006.1"/>
</dbReference>
<evidence type="ECO:0000256" key="5">
    <source>
        <dbReference type="RuleBase" id="RU003582"/>
    </source>
</evidence>
<evidence type="ECO:0000313" key="7">
    <source>
        <dbReference type="EMBL" id="MCR6546239.1"/>
    </source>
</evidence>
<evidence type="ECO:0000256" key="2">
    <source>
        <dbReference type="ARBA" id="ARBA00022448"/>
    </source>
</evidence>
<dbReference type="PROSITE" id="PS00542">
    <property type="entry name" value="COMPLEX1_30K"/>
    <property type="match status" value="1"/>
</dbReference>
<comment type="catalytic activity">
    <reaction evidence="3 5">
        <text>a quinone + NADH + 5 H(+)(in) = a quinol + NAD(+) + 4 H(+)(out)</text>
        <dbReference type="Rhea" id="RHEA:57888"/>
        <dbReference type="ChEBI" id="CHEBI:15378"/>
        <dbReference type="ChEBI" id="CHEBI:24646"/>
        <dbReference type="ChEBI" id="CHEBI:57540"/>
        <dbReference type="ChEBI" id="CHEBI:57945"/>
        <dbReference type="ChEBI" id="CHEBI:132124"/>
    </reaction>
</comment>
<protein>
    <recommendedName>
        <fullName evidence="3">NADH-quinone oxidoreductase subunit C</fullName>
        <ecNumber evidence="3">7.1.1.-</ecNumber>
    </recommendedName>
    <alternativeName>
        <fullName evidence="3">NADH dehydrogenase I subunit C</fullName>
    </alternativeName>
    <alternativeName>
        <fullName evidence="3">NDH-1 subunit C</fullName>
    </alternativeName>
</protein>
<keyword evidence="3" id="KW-1003">Cell membrane</keyword>
<dbReference type="HAMAP" id="MF_01357">
    <property type="entry name" value="NDH1_NuoC"/>
    <property type="match status" value="1"/>
</dbReference>
<dbReference type="InterPro" id="IPR001268">
    <property type="entry name" value="NADH_UbQ_OxRdtase_30kDa_su"/>
</dbReference>
<dbReference type="Proteomes" id="UP001524944">
    <property type="component" value="Unassembled WGS sequence"/>
</dbReference>
<evidence type="ECO:0000256" key="3">
    <source>
        <dbReference type="HAMAP-Rule" id="MF_01357"/>
    </source>
</evidence>
<proteinExistence type="inferred from homology"/>